<dbReference type="AlphaFoldDB" id="A0A815B7Y0"/>
<evidence type="ECO:0000313" key="5">
    <source>
        <dbReference type="Proteomes" id="UP000663832"/>
    </source>
</evidence>
<reference evidence="3" key="1">
    <citation type="submission" date="2021-02" db="EMBL/GenBank/DDBJ databases">
        <authorList>
            <person name="Nowell W R."/>
        </authorList>
    </citation>
    <scope>NUCLEOTIDE SEQUENCE</scope>
</reference>
<keyword evidence="5" id="KW-1185">Reference proteome</keyword>
<keyword evidence="1" id="KW-0472">Membrane</keyword>
<dbReference type="Proteomes" id="UP000663832">
    <property type="component" value="Unassembled WGS sequence"/>
</dbReference>
<comment type="caution">
    <text evidence="3">The sequence shown here is derived from an EMBL/GenBank/DDBJ whole genome shotgun (WGS) entry which is preliminary data.</text>
</comment>
<evidence type="ECO:0000256" key="1">
    <source>
        <dbReference type="SAM" id="Phobius"/>
    </source>
</evidence>
<evidence type="ECO:0000313" key="3">
    <source>
        <dbReference type="EMBL" id="CAF1266833.1"/>
    </source>
</evidence>
<dbReference type="EMBL" id="CAJNOM010000245">
    <property type="protein sequence ID" value="CAF1278506.1"/>
    <property type="molecule type" value="Genomic_DNA"/>
</dbReference>
<dbReference type="Proteomes" id="UP000663877">
    <property type="component" value="Unassembled WGS sequence"/>
</dbReference>
<keyword evidence="1" id="KW-0812">Transmembrane</keyword>
<accession>A0A815B7Y0</accession>
<dbReference type="EMBL" id="CAJNOM010000235">
    <property type="protein sequence ID" value="CAF1266833.1"/>
    <property type="molecule type" value="Genomic_DNA"/>
</dbReference>
<dbReference type="EMBL" id="CAJNOI010000079">
    <property type="protein sequence ID" value="CAF1017938.1"/>
    <property type="molecule type" value="Genomic_DNA"/>
</dbReference>
<protein>
    <submittedName>
        <fullName evidence="3">Uncharacterized protein</fullName>
    </submittedName>
</protein>
<proteinExistence type="predicted"/>
<dbReference type="OrthoDB" id="10049133at2759"/>
<evidence type="ECO:0000313" key="2">
    <source>
        <dbReference type="EMBL" id="CAF1017938.1"/>
    </source>
</evidence>
<gene>
    <name evidence="2" type="ORF">BJG266_LOCUS16836</name>
    <name evidence="3" type="ORF">QVE165_LOCUS29365</name>
    <name evidence="4" type="ORF">QVE165_LOCUS30005</name>
</gene>
<evidence type="ECO:0000313" key="4">
    <source>
        <dbReference type="EMBL" id="CAF1278506.1"/>
    </source>
</evidence>
<organism evidence="3 5">
    <name type="scientific">Adineta steineri</name>
    <dbReference type="NCBI Taxonomy" id="433720"/>
    <lineage>
        <taxon>Eukaryota</taxon>
        <taxon>Metazoa</taxon>
        <taxon>Spiralia</taxon>
        <taxon>Gnathifera</taxon>
        <taxon>Rotifera</taxon>
        <taxon>Eurotatoria</taxon>
        <taxon>Bdelloidea</taxon>
        <taxon>Adinetida</taxon>
        <taxon>Adinetidae</taxon>
        <taxon>Adineta</taxon>
    </lineage>
</organism>
<feature type="transmembrane region" description="Helical" evidence="1">
    <location>
        <begin position="6"/>
        <end position="27"/>
    </location>
</feature>
<keyword evidence="1" id="KW-1133">Transmembrane helix</keyword>
<name>A0A815B7Y0_9BILA</name>
<sequence>MLFFIIILLSITGSILILYKLFIYKFLSLTVQVKPQICYKENAYDTCSTNSGCGCFHMDVTPGVGVCGFLWVACAKLEPCDLSSAKKCSNENNTICVHHPRCHPHPVCYPTTMLDERICPPEDRT</sequence>